<feature type="region of interest" description="Disordered" evidence="1">
    <location>
        <begin position="845"/>
        <end position="866"/>
    </location>
</feature>
<dbReference type="RefSeq" id="WP_179620646.1">
    <property type="nucleotide sequence ID" value="NZ_JACCBW010000003.1"/>
</dbReference>
<gene>
    <name evidence="3" type="ORF">F4692_003162</name>
</gene>
<organism evidence="3 4">
    <name type="scientific">Nocardioides cavernae</name>
    <dbReference type="NCBI Taxonomy" id="1921566"/>
    <lineage>
        <taxon>Bacteria</taxon>
        <taxon>Bacillati</taxon>
        <taxon>Actinomycetota</taxon>
        <taxon>Actinomycetes</taxon>
        <taxon>Propionibacteriales</taxon>
        <taxon>Nocardioidaceae</taxon>
        <taxon>Nocardioides</taxon>
    </lineage>
</organism>
<reference evidence="3 4" key="1">
    <citation type="submission" date="2020-07" db="EMBL/GenBank/DDBJ databases">
        <authorList>
            <person name="Partida-Martinez L."/>
            <person name="Huntemann M."/>
            <person name="Clum A."/>
            <person name="Wang J."/>
            <person name="Palaniappan K."/>
            <person name="Ritter S."/>
            <person name="Chen I.-M."/>
            <person name="Stamatis D."/>
            <person name="Reddy T."/>
            <person name="O'Malley R."/>
            <person name="Daum C."/>
            <person name="Shapiro N."/>
            <person name="Ivanova N."/>
            <person name="Kyrpides N."/>
            <person name="Woyke T."/>
        </authorList>
    </citation>
    <scope>NUCLEOTIDE SEQUENCE [LARGE SCALE GENOMIC DNA]</scope>
    <source>
        <strain evidence="3 4">AT2.17</strain>
    </source>
</reference>
<evidence type="ECO:0000256" key="1">
    <source>
        <dbReference type="SAM" id="MobiDB-lite"/>
    </source>
</evidence>
<name>A0A7Y9H4X7_9ACTN</name>
<evidence type="ECO:0000259" key="2">
    <source>
        <dbReference type="Pfam" id="PF10593"/>
    </source>
</evidence>
<dbReference type="EMBL" id="JACCBW010000003">
    <property type="protein sequence ID" value="NYE38017.1"/>
    <property type="molecule type" value="Genomic_DNA"/>
</dbReference>
<evidence type="ECO:0000313" key="3">
    <source>
        <dbReference type="EMBL" id="NYE38017.1"/>
    </source>
</evidence>
<sequence>MSNTTAVRGFVITKIDQFVSQNKPVTPEQVRAWVDAMADMAEGMEPDDIVDREQIAKEIESDVNVHIGNWNSMSDDSDHIPWLQERLDDKAEWKFWSRYERLMRNELKLPPKSVDRLDEVTDDILGRLEDPKREGTWDRRGLVAGQVQSGKTGNYTGLIAKAIDNGYKLIVVLAGVHNSLRSQTQARIDEGILGFDTRAIRKAQQADGANRIGVGKLAGEWLHVSSFTSSSESGDFKLAVAQGMGVVPGGSDPIILVVKKNKSILENLYKWSTHLKGSTDPETGKFRVRNVPVLVIDDEADHASVNTKFAKDDTEIDPSVINRLIRKFLDTFEQTSYVAYTATPFANIFIDPDADHSTVGEDLFPRSFIVNLPAPSTYIGPERVFGLDADNANAIEGVEALDIVRKPWDYDEWLPDKHKALDPLGDELPDSLKDAIVFFLMAGAVRRLRGQVQKHHSMLIHVTRFTDMQRRVADQVGDYLDSVRDRLEFGEGGSTVLASQIDRLWSEDLLPTSLDIASREDLASQVGDIPHLEDVKAEMVEAARRTRLHVVNGTSADALEYVDHPDGISVIAIGGDKLSRGLTLEGLCVSYYLRASRMYDTLMQMGRWFGYRPGYLDLCRLYTTSPLVSWYEKITAASAELQAEFEAMSAVGSTPEQFGLRVRQLPDGLLVTSPQKLKHAATYSISFSGGISETVTFLPDQREANIGALTELISSLGGDHSPVGDGRVWRNVGADTVIRFLSGYKADKAALKSLPEPLIKYIQARRAEGELGSWTVVVAGRQNGTEHWTVAGQQLSLIERSNQAGKESGRYTVRRVVSPAHELVDFTAATPGWDQALADTVEAWEKRPNKKAGAKPPTAPSGRSERFRRSVNNGLLLVYPLSATPWLKTHEGEDLSNEPFVGFAVSFPHSVGAKPLEYKVNPIFLKNVFGWDGDDDE</sequence>
<comment type="caution">
    <text evidence="3">The sequence shown here is derived from an EMBL/GenBank/DDBJ whole genome shotgun (WGS) entry which is preliminary data.</text>
</comment>
<proteinExistence type="predicted"/>
<keyword evidence="4" id="KW-1185">Reference proteome</keyword>
<reference evidence="3 4" key="2">
    <citation type="submission" date="2020-08" db="EMBL/GenBank/DDBJ databases">
        <title>The Agave Microbiome: Exploring the role of microbial communities in plant adaptations to desert environments.</title>
        <authorList>
            <person name="Partida-Martinez L.P."/>
        </authorList>
    </citation>
    <scope>NUCLEOTIDE SEQUENCE [LARGE SCALE GENOMIC DNA]</scope>
    <source>
        <strain evidence="3 4">AT2.17</strain>
    </source>
</reference>
<dbReference type="Proteomes" id="UP000549911">
    <property type="component" value="Unassembled WGS sequence"/>
</dbReference>
<dbReference type="InterPro" id="IPR018310">
    <property type="entry name" value="Put_endonuclease_Z1-dom"/>
</dbReference>
<evidence type="ECO:0000313" key="4">
    <source>
        <dbReference type="Proteomes" id="UP000549911"/>
    </source>
</evidence>
<protein>
    <recommendedName>
        <fullName evidence="2">Putative endonuclease Z1 domain-containing protein</fullName>
    </recommendedName>
</protein>
<feature type="domain" description="Putative endonuclease Z1" evidence="2">
    <location>
        <begin position="431"/>
        <end position="667"/>
    </location>
</feature>
<dbReference type="Pfam" id="PF10593">
    <property type="entry name" value="Z1"/>
    <property type="match status" value="1"/>
</dbReference>
<dbReference type="AlphaFoldDB" id="A0A7Y9H4X7"/>
<accession>A0A7Y9H4X7</accession>